<name>A0A0E9RED0_ANGAN</name>
<dbReference type="AlphaFoldDB" id="A0A0E9RED0"/>
<sequence>MQIPADLHSGVQQTRAAYSRLSRYPHRETIRVKYLPQRQHPTWEPLHYELGSLSITYTAAQCCVKSEGLVVFTERTV</sequence>
<proteinExistence type="predicted"/>
<evidence type="ECO:0000313" key="1">
    <source>
        <dbReference type="EMBL" id="JAH27501.1"/>
    </source>
</evidence>
<dbReference type="EMBL" id="GBXM01081076">
    <property type="protein sequence ID" value="JAH27501.1"/>
    <property type="molecule type" value="Transcribed_RNA"/>
</dbReference>
<protein>
    <submittedName>
        <fullName evidence="1">Uncharacterized protein</fullName>
    </submittedName>
</protein>
<reference evidence="1" key="1">
    <citation type="submission" date="2014-11" db="EMBL/GenBank/DDBJ databases">
        <authorList>
            <person name="Amaro Gonzalez C."/>
        </authorList>
    </citation>
    <scope>NUCLEOTIDE SEQUENCE</scope>
</reference>
<organism evidence="1">
    <name type="scientific">Anguilla anguilla</name>
    <name type="common">European freshwater eel</name>
    <name type="synonym">Muraena anguilla</name>
    <dbReference type="NCBI Taxonomy" id="7936"/>
    <lineage>
        <taxon>Eukaryota</taxon>
        <taxon>Metazoa</taxon>
        <taxon>Chordata</taxon>
        <taxon>Craniata</taxon>
        <taxon>Vertebrata</taxon>
        <taxon>Euteleostomi</taxon>
        <taxon>Actinopterygii</taxon>
        <taxon>Neopterygii</taxon>
        <taxon>Teleostei</taxon>
        <taxon>Anguilliformes</taxon>
        <taxon>Anguillidae</taxon>
        <taxon>Anguilla</taxon>
    </lineage>
</organism>
<accession>A0A0E9RED0</accession>
<reference evidence="1" key="2">
    <citation type="journal article" date="2015" name="Fish Shellfish Immunol.">
        <title>Early steps in the European eel (Anguilla anguilla)-Vibrio vulnificus interaction in the gills: Role of the RtxA13 toxin.</title>
        <authorList>
            <person name="Callol A."/>
            <person name="Pajuelo D."/>
            <person name="Ebbesson L."/>
            <person name="Teles M."/>
            <person name="MacKenzie S."/>
            <person name="Amaro C."/>
        </authorList>
    </citation>
    <scope>NUCLEOTIDE SEQUENCE</scope>
</reference>